<dbReference type="EMBL" id="JAGRPV010000001">
    <property type="protein sequence ID" value="MDI4647158.1"/>
    <property type="molecule type" value="Genomic_DNA"/>
</dbReference>
<evidence type="ECO:0000259" key="1">
    <source>
        <dbReference type="Pfam" id="PF12760"/>
    </source>
</evidence>
<gene>
    <name evidence="2" type="ORF">KB449_19440</name>
</gene>
<proteinExistence type="predicted"/>
<reference evidence="2" key="1">
    <citation type="submission" date="2023-04" db="EMBL/GenBank/DDBJ databases">
        <title>Comparative genomic analysis of Cohnella hashimotonis sp. nov., isolated from the International Space Station.</title>
        <authorList>
            <person name="Venkateswaran K."/>
            <person name="Simpson A."/>
        </authorList>
    </citation>
    <scope>NUCLEOTIDE SEQUENCE</scope>
    <source>
        <strain evidence="2">F6_2S_P_1</strain>
    </source>
</reference>
<dbReference type="InterPro" id="IPR024442">
    <property type="entry name" value="Transposase_Zn_ribbon"/>
</dbReference>
<dbReference type="RefSeq" id="WP_282909946.1">
    <property type="nucleotide sequence ID" value="NZ_JAGRPV010000001.1"/>
</dbReference>
<evidence type="ECO:0000313" key="3">
    <source>
        <dbReference type="Proteomes" id="UP001161691"/>
    </source>
</evidence>
<dbReference type="Pfam" id="PF12760">
    <property type="entry name" value="Zn_ribbon_IS1595"/>
    <property type="match status" value="1"/>
</dbReference>
<dbReference type="Proteomes" id="UP001161691">
    <property type="component" value="Unassembled WGS sequence"/>
</dbReference>
<keyword evidence="3" id="KW-1185">Reference proteome</keyword>
<sequence>MPVEADTYEQFCQRFSSDAACAHALFALRWPEGFRCPACQCTSFSLIRTRRLPLYQCASCRRQTSIISGTIMEGSRTPLPRWFQAMFLLSQPGGLSSLRLSGILKVTYKTAWHIAQKIRFALQSAEASEFIDADFRLDVFYYGAPCYQDAQQPVLVGASLNEQAQPERVVLHQPEPIHVNPVNRRVLSSGYHAFARKHAEPHAAPSSDRYGKLHAALFPIAKNVCNWLNDTFNGIGAKHLQAYLDEFAFRLNKQLQTAPILPTLMRWCSVTRAIQYDELTRPKPVLVVPWIYFGSRSRWKGHHMSRWGA</sequence>
<name>A0ABT6TJY8_9BACL</name>
<accession>A0ABT6TJY8</accession>
<comment type="caution">
    <text evidence="2">The sequence shown here is derived from an EMBL/GenBank/DDBJ whole genome shotgun (WGS) entry which is preliminary data.</text>
</comment>
<feature type="domain" description="Transposase zinc-ribbon" evidence="1">
    <location>
        <begin position="17"/>
        <end position="63"/>
    </location>
</feature>
<organism evidence="2 3">
    <name type="scientific">Cohnella hashimotonis</name>
    <dbReference type="NCBI Taxonomy" id="2826895"/>
    <lineage>
        <taxon>Bacteria</taxon>
        <taxon>Bacillati</taxon>
        <taxon>Bacillota</taxon>
        <taxon>Bacilli</taxon>
        <taxon>Bacillales</taxon>
        <taxon>Paenibacillaceae</taxon>
        <taxon>Cohnella</taxon>
    </lineage>
</organism>
<evidence type="ECO:0000313" key="2">
    <source>
        <dbReference type="EMBL" id="MDI4647158.1"/>
    </source>
</evidence>
<protein>
    <submittedName>
        <fullName evidence="2">IS1595 family transposase</fullName>
    </submittedName>
</protein>